<evidence type="ECO:0000313" key="1">
    <source>
        <dbReference type="EMBL" id="KAF6339809.1"/>
    </source>
</evidence>
<accession>A0A7J7WR01</accession>
<name>A0A7J7WR01_RHIFE</name>
<reference evidence="1 2" key="1">
    <citation type="journal article" date="2020" name="Nature">
        <title>Six reference-quality genomes reveal evolution of bat adaptations.</title>
        <authorList>
            <person name="Jebb D."/>
            <person name="Huang Z."/>
            <person name="Pippel M."/>
            <person name="Hughes G.M."/>
            <person name="Lavrichenko K."/>
            <person name="Devanna P."/>
            <person name="Winkler S."/>
            <person name="Jermiin L.S."/>
            <person name="Skirmuntt E.C."/>
            <person name="Katzourakis A."/>
            <person name="Burkitt-Gray L."/>
            <person name="Ray D.A."/>
            <person name="Sullivan K.A.M."/>
            <person name="Roscito J.G."/>
            <person name="Kirilenko B.M."/>
            <person name="Davalos L.M."/>
            <person name="Corthals A.P."/>
            <person name="Power M.L."/>
            <person name="Jones G."/>
            <person name="Ransome R.D."/>
            <person name="Dechmann D.K.N."/>
            <person name="Locatelli A.G."/>
            <person name="Puechmaille S.J."/>
            <person name="Fedrigo O."/>
            <person name="Jarvis E.D."/>
            <person name="Hiller M."/>
            <person name="Vernes S.C."/>
            <person name="Myers E.W."/>
            <person name="Teeling E.C."/>
        </authorList>
    </citation>
    <scope>NUCLEOTIDE SEQUENCE [LARGE SCALE GENOMIC DNA]</scope>
    <source>
        <strain evidence="1">MRhiFer1</strain>
        <tissue evidence="1">Lung</tissue>
    </source>
</reference>
<proteinExistence type="predicted"/>
<dbReference type="EMBL" id="JACAGC010000010">
    <property type="protein sequence ID" value="KAF6339809.1"/>
    <property type="molecule type" value="Genomic_DNA"/>
</dbReference>
<evidence type="ECO:0000313" key="2">
    <source>
        <dbReference type="Proteomes" id="UP000585614"/>
    </source>
</evidence>
<gene>
    <name evidence="1" type="ORF">mRhiFer1_008073</name>
</gene>
<dbReference type="AlphaFoldDB" id="A0A7J7WR01"/>
<organism evidence="1 2">
    <name type="scientific">Rhinolophus ferrumequinum</name>
    <name type="common">Greater horseshoe bat</name>
    <dbReference type="NCBI Taxonomy" id="59479"/>
    <lineage>
        <taxon>Eukaryota</taxon>
        <taxon>Metazoa</taxon>
        <taxon>Chordata</taxon>
        <taxon>Craniata</taxon>
        <taxon>Vertebrata</taxon>
        <taxon>Euteleostomi</taxon>
        <taxon>Mammalia</taxon>
        <taxon>Eutheria</taxon>
        <taxon>Laurasiatheria</taxon>
        <taxon>Chiroptera</taxon>
        <taxon>Yinpterochiroptera</taxon>
        <taxon>Rhinolophoidea</taxon>
        <taxon>Rhinolophidae</taxon>
        <taxon>Rhinolophinae</taxon>
        <taxon>Rhinolophus</taxon>
    </lineage>
</organism>
<sequence>MTGAGKVHRRDAMTSHQRNSLEDCFLNECASQSPGGLVKTAGPPLWRLWFSRLEWGPIICVSNKFPGPDAASPDHTLHDDNPESIHPQVLSLPNCPNNDLLALPPSTALCLQGKYKLQTCLLSAPLASTCVTPRTDLHPLRE</sequence>
<comment type="caution">
    <text evidence="1">The sequence shown here is derived from an EMBL/GenBank/DDBJ whole genome shotgun (WGS) entry which is preliminary data.</text>
</comment>
<dbReference type="Proteomes" id="UP000585614">
    <property type="component" value="Unassembled WGS sequence"/>
</dbReference>
<protein>
    <submittedName>
        <fullName evidence="1">Uncharacterized protein</fullName>
    </submittedName>
</protein>